<organism evidence="17 18">
    <name type="scientific">Desulfonema ishimotonii</name>
    <dbReference type="NCBI Taxonomy" id="45657"/>
    <lineage>
        <taxon>Bacteria</taxon>
        <taxon>Pseudomonadati</taxon>
        <taxon>Thermodesulfobacteriota</taxon>
        <taxon>Desulfobacteria</taxon>
        <taxon>Desulfobacterales</taxon>
        <taxon>Desulfococcaceae</taxon>
        <taxon>Desulfonema</taxon>
    </lineage>
</organism>
<proteinExistence type="inferred from homology"/>
<evidence type="ECO:0000256" key="9">
    <source>
        <dbReference type="ARBA" id="ARBA00022723"/>
    </source>
</evidence>
<gene>
    <name evidence="17" type="ORF">DENIS_3977</name>
</gene>
<dbReference type="Pfam" id="PF00156">
    <property type="entry name" value="Pribosyltran"/>
    <property type="match status" value="1"/>
</dbReference>
<dbReference type="GO" id="GO:0032264">
    <property type="term" value="P:IMP salvage"/>
    <property type="evidence" value="ECO:0007669"/>
    <property type="project" value="UniProtKB-UniPathway"/>
</dbReference>
<dbReference type="InterPro" id="IPR000836">
    <property type="entry name" value="PRTase_dom"/>
</dbReference>
<accession>A0A401G174</accession>
<sequence length="173" mass="19386">MKPEFIPVLKKEEIETAVTEIGKKISEDYKGRELVLIGVLKGAFVFLADLARNLTIPVKIDFVRAASYGAGTSSCGKIRILKEIEEDITGKDVLIVEDILDTGLTLSRLVDHIKSFGPKSVKICTLIDKRERRKVEIEADYAGHVVEEGFLVGYGLDYAENYRELPEICHLKF</sequence>
<keyword evidence="7 15" id="KW-0328">Glycosyltransferase</keyword>
<evidence type="ECO:0000256" key="7">
    <source>
        <dbReference type="ARBA" id="ARBA00022676"/>
    </source>
</evidence>
<evidence type="ECO:0000256" key="12">
    <source>
        <dbReference type="ARBA" id="ARBA00022842"/>
    </source>
</evidence>
<evidence type="ECO:0000256" key="13">
    <source>
        <dbReference type="ARBA" id="ARBA00048811"/>
    </source>
</evidence>
<dbReference type="UniPathway" id="UPA00591">
    <property type="reaction ID" value="UER00648"/>
</dbReference>
<evidence type="ECO:0000259" key="16">
    <source>
        <dbReference type="Pfam" id="PF00156"/>
    </source>
</evidence>
<evidence type="ECO:0000256" key="8">
    <source>
        <dbReference type="ARBA" id="ARBA00022679"/>
    </source>
</evidence>
<dbReference type="Gene3D" id="3.40.50.2020">
    <property type="match status" value="1"/>
</dbReference>
<dbReference type="PANTHER" id="PTHR43340">
    <property type="entry name" value="HYPOXANTHINE-GUANINE PHOSPHORIBOSYLTRANSFERASE"/>
    <property type="match status" value="1"/>
</dbReference>
<dbReference type="EC" id="2.4.2.8" evidence="5 15"/>
<dbReference type="GO" id="GO:0032263">
    <property type="term" value="P:GMP salvage"/>
    <property type="evidence" value="ECO:0007669"/>
    <property type="project" value="TreeGrafter"/>
</dbReference>
<keyword evidence="10 15" id="KW-0660">Purine salvage</keyword>
<evidence type="ECO:0000313" key="17">
    <source>
        <dbReference type="EMBL" id="GBC62988.1"/>
    </source>
</evidence>
<dbReference type="PANTHER" id="PTHR43340:SF1">
    <property type="entry name" value="HYPOXANTHINE PHOSPHORIBOSYLTRANSFERASE"/>
    <property type="match status" value="1"/>
</dbReference>
<dbReference type="GO" id="GO:0006178">
    <property type="term" value="P:guanine salvage"/>
    <property type="evidence" value="ECO:0007669"/>
    <property type="project" value="TreeGrafter"/>
</dbReference>
<keyword evidence="6 15" id="KW-0963">Cytoplasm</keyword>
<feature type="domain" description="Phosphoribosyltransferase" evidence="16">
    <location>
        <begin position="11"/>
        <end position="158"/>
    </location>
</feature>
<dbReference type="GO" id="GO:0000166">
    <property type="term" value="F:nucleotide binding"/>
    <property type="evidence" value="ECO:0007669"/>
    <property type="project" value="UniProtKB-KW"/>
</dbReference>
<evidence type="ECO:0000313" key="18">
    <source>
        <dbReference type="Proteomes" id="UP000288096"/>
    </source>
</evidence>
<keyword evidence="8 15" id="KW-0808">Transferase</keyword>
<dbReference type="SUPFAM" id="SSF53271">
    <property type="entry name" value="PRTase-like"/>
    <property type="match status" value="1"/>
</dbReference>
<comment type="subcellular location">
    <subcellularLocation>
        <location evidence="2 15">Cytoplasm</location>
    </subcellularLocation>
</comment>
<evidence type="ECO:0000256" key="1">
    <source>
        <dbReference type="ARBA" id="ARBA00001946"/>
    </source>
</evidence>
<evidence type="ECO:0000256" key="3">
    <source>
        <dbReference type="ARBA" id="ARBA00004669"/>
    </source>
</evidence>
<keyword evidence="18" id="KW-1185">Reference proteome</keyword>
<dbReference type="GO" id="GO:0005829">
    <property type="term" value="C:cytosol"/>
    <property type="evidence" value="ECO:0007669"/>
    <property type="project" value="TreeGrafter"/>
</dbReference>
<comment type="catalytic activity">
    <reaction evidence="13">
        <text>GMP + diphosphate = guanine + 5-phospho-alpha-D-ribose 1-diphosphate</text>
        <dbReference type="Rhea" id="RHEA:25424"/>
        <dbReference type="ChEBI" id="CHEBI:16235"/>
        <dbReference type="ChEBI" id="CHEBI:33019"/>
        <dbReference type="ChEBI" id="CHEBI:58017"/>
        <dbReference type="ChEBI" id="CHEBI:58115"/>
        <dbReference type="EC" id="2.4.2.8"/>
    </reaction>
    <physiologicalReaction direction="right-to-left" evidence="13">
        <dbReference type="Rhea" id="RHEA:25426"/>
    </physiologicalReaction>
</comment>
<dbReference type="InterPro" id="IPR050408">
    <property type="entry name" value="HGPRT"/>
</dbReference>
<dbReference type="GO" id="GO:0004422">
    <property type="term" value="F:hypoxanthine phosphoribosyltransferase activity"/>
    <property type="evidence" value="ECO:0007669"/>
    <property type="project" value="InterPro"/>
</dbReference>
<evidence type="ECO:0000256" key="14">
    <source>
        <dbReference type="ARBA" id="ARBA00049402"/>
    </source>
</evidence>
<dbReference type="GO" id="GO:0000287">
    <property type="term" value="F:magnesium ion binding"/>
    <property type="evidence" value="ECO:0007669"/>
    <property type="project" value="TreeGrafter"/>
</dbReference>
<evidence type="ECO:0000256" key="4">
    <source>
        <dbReference type="ARBA" id="ARBA00008391"/>
    </source>
</evidence>
<comment type="caution">
    <text evidence="17">The sequence shown here is derived from an EMBL/GenBank/DDBJ whole genome shotgun (WGS) entry which is preliminary data.</text>
</comment>
<keyword evidence="12 15" id="KW-0460">Magnesium</keyword>
<dbReference type="FunFam" id="3.40.50.2020:FF:000006">
    <property type="entry name" value="Hypoxanthine phosphoribosyltransferase"/>
    <property type="match status" value="1"/>
</dbReference>
<comment type="similarity">
    <text evidence="4 15">Belongs to the purine/pyrimidine phosphoribosyltransferase family.</text>
</comment>
<keyword evidence="11 15" id="KW-0547">Nucleotide-binding</keyword>
<comment type="pathway">
    <text evidence="3 15">Purine metabolism; IMP biosynthesis via salvage pathway; IMP from hypoxanthine: step 1/1.</text>
</comment>
<dbReference type="InterPro" id="IPR005904">
    <property type="entry name" value="Hxn_phspho_trans"/>
</dbReference>
<dbReference type="InterPro" id="IPR029057">
    <property type="entry name" value="PRTase-like"/>
</dbReference>
<dbReference type="NCBIfam" id="TIGR01203">
    <property type="entry name" value="HGPRTase"/>
    <property type="match status" value="1"/>
</dbReference>
<comment type="cofactor">
    <cofactor evidence="1 15">
        <name>Mg(2+)</name>
        <dbReference type="ChEBI" id="CHEBI:18420"/>
    </cofactor>
</comment>
<comment type="catalytic activity">
    <reaction evidence="14">
        <text>IMP + diphosphate = hypoxanthine + 5-phospho-alpha-D-ribose 1-diphosphate</text>
        <dbReference type="Rhea" id="RHEA:17973"/>
        <dbReference type="ChEBI" id="CHEBI:17368"/>
        <dbReference type="ChEBI" id="CHEBI:33019"/>
        <dbReference type="ChEBI" id="CHEBI:58017"/>
        <dbReference type="ChEBI" id="CHEBI:58053"/>
        <dbReference type="EC" id="2.4.2.8"/>
    </reaction>
    <physiologicalReaction direction="right-to-left" evidence="14">
        <dbReference type="Rhea" id="RHEA:17975"/>
    </physiologicalReaction>
</comment>
<dbReference type="CDD" id="cd06223">
    <property type="entry name" value="PRTases_typeI"/>
    <property type="match status" value="1"/>
</dbReference>
<reference evidence="18" key="1">
    <citation type="submission" date="2017-11" db="EMBL/GenBank/DDBJ databases">
        <authorList>
            <person name="Watanabe M."/>
            <person name="Kojima H."/>
        </authorList>
    </citation>
    <scope>NUCLEOTIDE SEQUENCE [LARGE SCALE GENOMIC DNA]</scope>
    <source>
        <strain evidence="18">Tokyo 01</strain>
    </source>
</reference>
<dbReference type="EMBL" id="BEXT01000001">
    <property type="protein sequence ID" value="GBC62988.1"/>
    <property type="molecule type" value="Genomic_DNA"/>
</dbReference>
<keyword evidence="9 15" id="KW-0479">Metal-binding</keyword>
<dbReference type="GO" id="GO:0006166">
    <property type="term" value="P:purine ribonucleoside salvage"/>
    <property type="evidence" value="ECO:0007669"/>
    <property type="project" value="UniProtKB-KW"/>
</dbReference>
<dbReference type="RefSeq" id="WP_124330110.1">
    <property type="nucleotide sequence ID" value="NZ_BEXT01000001.1"/>
</dbReference>
<evidence type="ECO:0000256" key="11">
    <source>
        <dbReference type="ARBA" id="ARBA00022741"/>
    </source>
</evidence>
<dbReference type="OrthoDB" id="9802824at2"/>
<evidence type="ECO:0000256" key="10">
    <source>
        <dbReference type="ARBA" id="ARBA00022726"/>
    </source>
</evidence>
<evidence type="ECO:0000256" key="5">
    <source>
        <dbReference type="ARBA" id="ARBA00011895"/>
    </source>
</evidence>
<evidence type="ECO:0000256" key="6">
    <source>
        <dbReference type="ARBA" id="ARBA00022490"/>
    </source>
</evidence>
<reference evidence="18" key="2">
    <citation type="submission" date="2019-01" db="EMBL/GenBank/DDBJ databases">
        <title>Genome sequence of Desulfonema ishimotonii strain Tokyo 01.</title>
        <authorList>
            <person name="Fukui M."/>
        </authorList>
    </citation>
    <scope>NUCLEOTIDE SEQUENCE [LARGE SCALE GENOMIC DNA]</scope>
    <source>
        <strain evidence="18">Tokyo 01</strain>
    </source>
</reference>
<dbReference type="GO" id="GO:0052657">
    <property type="term" value="F:guanine phosphoribosyltransferase activity"/>
    <property type="evidence" value="ECO:0007669"/>
    <property type="project" value="UniProtKB-ARBA"/>
</dbReference>
<protein>
    <recommendedName>
        <fullName evidence="5 15">Hypoxanthine phosphoribosyltransferase</fullName>
        <ecNumber evidence="5 15">2.4.2.8</ecNumber>
    </recommendedName>
</protein>
<dbReference type="Proteomes" id="UP000288096">
    <property type="component" value="Unassembled WGS sequence"/>
</dbReference>
<dbReference type="GO" id="GO:0046100">
    <property type="term" value="P:hypoxanthine metabolic process"/>
    <property type="evidence" value="ECO:0007669"/>
    <property type="project" value="TreeGrafter"/>
</dbReference>
<name>A0A401G174_9BACT</name>
<evidence type="ECO:0000256" key="15">
    <source>
        <dbReference type="RuleBase" id="RU364099"/>
    </source>
</evidence>
<dbReference type="AlphaFoldDB" id="A0A401G174"/>
<evidence type="ECO:0000256" key="2">
    <source>
        <dbReference type="ARBA" id="ARBA00004496"/>
    </source>
</evidence>